<evidence type="ECO:0000313" key="3">
    <source>
        <dbReference type="EnsemblFungi" id="EJT75394"/>
    </source>
</evidence>
<dbReference type="Proteomes" id="UP000006039">
    <property type="component" value="Unassembled WGS sequence"/>
</dbReference>
<dbReference type="HOGENOM" id="CLU_015711_1_0_1"/>
<dbReference type="AlphaFoldDB" id="J3NVL6"/>
<reference evidence="2" key="3">
    <citation type="submission" date="2010-09" db="EMBL/GenBank/DDBJ databases">
        <title>Annotation of Gaeumannomyces graminis var. tritici R3-111a-1.</title>
        <authorList>
            <consortium name="The Broad Institute Genome Sequencing Platform"/>
            <person name="Ma L.-J."/>
            <person name="Dead R."/>
            <person name="Young S.K."/>
            <person name="Zeng Q."/>
            <person name="Gargeya S."/>
            <person name="Fitzgerald M."/>
            <person name="Haas B."/>
            <person name="Abouelleil A."/>
            <person name="Alvarado L."/>
            <person name="Arachchi H.M."/>
            <person name="Berlin A."/>
            <person name="Brown A."/>
            <person name="Chapman S.B."/>
            <person name="Chen Z."/>
            <person name="Dunbar C."/>
            <person name="Freedman E."/>
            <person name="Gearin G."/>
            <person name="Gellesch M."/>
            <person name="Goldberg J."/>
            <person name="Griggs A."/>
            <person name="Gujja S."/>
            <person name="Heiman D."/>
            <person name="Howarth C."/>
            <person name="Larson L."/>
            <person name="Lui A."/>
            <person name="MacDonald P.J.P."/>
            <person name="Mehta T."/>
            <person name="Montmayeur A."/>
            <person name="Murphy C."/>
            <person name="Neiman D."/>
            <person name="Pearson M."/>
            <person name="Priest M."/>
            <person name="Roberts A."/>
            <person name="Saif S."/>
            <person name="Shea T."/>
            <person name="Shenoy N."/>
            <person name="Sisk P."/>
            <person name="Stolte C."/>
            <person name="Sykes S."/>
            <person name="Yandava C."/>
            <person name="Wortman J."/>
            <person name="Nusbaum C."/>
            <person name="Birren B."/>
        </authorList>
    </citation>
    <scope>NUCLEOTIDE SEQUENCE</scope>
    <source>
        <strain evidence="2">R3-111a-1</strain>
    </source>
</reference>
<feature type="compositionally biased region" description="Pro residues" evidence="1">
    <location>
        <begin position="265"/>
        <end position="278"/>
    </location>
</feature>
<dbReference type="STRING" id="644352.J3NVL6"/>
<dbReference type="GeneID" id="20345789"/>
<reference evidence="4" key="1">
    <citation type="submission" date="2010-07" db="EMBL/GenBank/DDBJ databases">
        <title>The genome sequence of Gaeumannomyces graminis var. tritici strain R3-111a-1.</title>
        <authorList>
            <consortium name="The Broad Institute Genome Sequencing Platform"/>
            <person name="Ma L.-J."/>
            <person name="Dead R."/>
            <person name="Young S."/>
            <person name="Zeng Q."/>
            <person name="Koehrsen M."/>
            <person name="Alvarado L."/>
            <person name="Berlin A."/>
            <person name="Chapman S.B."/>
            <person name="Chen Z."/>
            <person name="Freedman E."/>
            <person name="Gellesch M."/>
            <person name="Goldberg J."/>
            <person name="Griggs A."/>
            <person name="Gujja S."/>
            <person name="Heilman E.R."/>
            <person name="Heiman D."/>
            <person name="Hepburn T."/>
            <person name="Howarth C."/>
            <person name="Jen D."/>
            <person name="Larson L."/>
            <person name="Mehta T."/>
            <person name="Neiman D."/>
            <person name="Pearson M."/>
            <person name="Roberts A."/>
            <person name="Saif S."/>
            <person name="Shea T."/>
            <person name="Shenoy N."/>
            <person name="Sisk P."/>
            <person name="Stolte C."/>
            <person name="Sykes S."/>
            <person name="Walk T."/>
            <person name="White J."/>
            <person name="Yandava C."/>
            <person name="Haas B."/>
            <person name="Nusbaum C."/>
            <person name="Birren B."/>
        </authorList>
    </citation>
    <scope>NUCLEOTIDE SEQUENCE [LARGE SCALE GENOMIC DNA]</scope>
    <source>
        <strain evidence="4">R3-111a-1</strain>
    </source>
</reference>
<accession>J3NVL6</accession>
<dbReference type="EMBL" id="GL385397">
    <property type="protein sequence ID" value="EJT75394.1"/>
    <property type="molecule type" value="Genomic_DNA"/>
</dbReference>
<keyword evidence="4" id="KW-1185">Reference proteome</keyword>
<evidence type="ECO:0000313" key="4">
    <source>
        <dbReference type="Proteomes" id="UP000006039"/>
    </source>
</evidence>
<proteinExistence type="predicted"/>
<organism evidence="2">
    <name type="scientific">Gaeumannomyces tritici (strain R3-111a-1)</name>
    <name type="common">Wheat and barley take-all root rot fungus</name>
    <name type="synonym">Gaeumannomyces graminis var. tritici</name>
    <dbReference type="NCBI Taxonomy" id="644352"/>
    <lineage>
        <taxon>Eukaryota</taxon>
        <taxon>Fungi</taxon>
        <taxon>Dikarya</taxon>
        <taxon>Ascomycota</taxon>
        <taxon>Pezizomycotina</taxon>
        <taxon>Sordariomycetes</taxon>
        <taxon>Sordariomycetidae</taxon>
        <taxon>Magnaporthales</taxon>
        <taxon>Magnaporthaceae</taxon>
        <taxon>Gaeumannomyces</taxon>
    </lineage>
</organism>
<dbReference type="OrthoDB" id="5426191at2759"/>
<protein>
    <recommendedName>
        <fullName evidence="5">Oxidoreductase-like protein</fullName>
    </recommendedName>
</protein>
<feature type="region of interest" description="Disordered" evidence="1">
    <location>
        <begin position="459"/>
        <end position="521"/>
    </location>
</feature>
<name>J3NVL6_GAET3</name>
<feature type="region of interest" description="Disordered" evidence="1">
    <location>
        <begin position="535"/>
        <end position="557"/>
    </location>
</feature>
<gene>
    <name evidence="3" type="primary">20345789</name>
    <name evidence="2" type="ORF">GGTG_05331</name>
</gene>
<feature type="compositionally biased region" description="Polar residues" evidence="1">
    <location>
        <begin position="202"/>
        <end position="215"/>
    </location>
</feature>
<dbReference type="VEuPathDB" id="FungiDB:GGTG_05331"/>
<evidence type="ECO:0000313" key="2">
    <source>
        <dbReference type="EMBL" id="EJT75394.1"/>
    </source>
</evidence>
<dbReference type="EnsemblFungi" id="EJT75394">
    <property type="protein sequence ID" value="EJT75394"/>
    <property type="gene ID" value="GGTG_05331"/>
</dbReference>
<feature type="compositionally biased region" description="Polar residues" evidence="1">
    <location>
        <begin position="539"/>
        <end position="551"/>
    </location>
</feature>
<feature type="compositionally biased region" description="Low complexity" evidence="1">
    <location>
        <begin position="498"/>
        <end position="510"/>
    </location>
</feature>
<feature type="region of interest" description="Disordered" evidence="1">
    <location>
        <begin position="150"/>
        <end position="307"/>
    </location>
</feature>
<dbReference type="RefSeq" id="XP_009221394.1">
    <property type="nucleotide sequence ID" value="XM_009223130.1"/>
</dbReference>
<reference evidence="3" key="4">
    <citation type="journal article" date="2015" name="G3 (Bethesda)">
        <title>Genome sequences of three phytopathogenic species of the Magnaporthaceae family of fungi.</title>
        <authorList>
            <person name="Okagaki L.H."/>
            <person name="Nunes C.C."/>
            <person name="Sailsbery J."/>
            <person name="Clay B."/>
            <person name="Brown D."/>
            <person name="John T."/>
            <person name="Oh Y."/>
            <person name="Young N."/>
            <person name="Fitzgerald M."/>
            <person name="Haas B.J."/>
            <person name="Zeng Q."/>
            <person name="Young S."/>
            <person name="Adiconis X."/>
            <person name="Fan L."/>
            <person name="Levin J.Z."/>
            <person name="Mitchell T.K."/>
            <person name="Okubara P.A."/>
            <person name="Farman M.L."/>
            <person name="Kohn L.M."/>
            <person name="Birren B."/>
            <person name="Ma L.-J."/>
            <person name="Dean R.A."/>
        </authorList>
    </citation>
    <scope>NUCLEOTIDE SEQUENCE</scope>
    <source>
        <strain evidence="3">R3-111a-1</strain>
    </source>
</reference>
<sequence length="731" mass="77677">MTAPRVEARSLSQLNYLAANPPRYPVNPTEAKQPPLTLYISRVPGSRDVILSPFKPQLKNVTGEDIANSFYLIHLDQASDELLLAHSQDANGGSPTSHYAPSIASAHSPIARKPLPASAKVSAPVPVPPVSEAPTQATVSPVVFRAGQTDGSDVLRVGQPALGRPGQEMRSPKNVSFGPDLSYPNRYGDLPADRPTLPPRPDSQTVVPSQQSQGPMTRKPLGPRSLEIPHQPALSQKDAPRPLSGGKFDGLLPSQTPGADHSPSFPTPVPSPKPPPVQPAHEPTPRADSHRFPSPPRSPSPAKRDLVPFTLTLIRRDPVTGNQWNVGKVSSFQQSAEAPVADDHAADAANGPTIAELAGVAPPVAPPARNSSSAPPAVNIRIETSGYAKFRGMFTTRESLDIGRNRTGSASSSVFRGVQGGIAGNSSADSLSMVYFTRQLLMGYTKSWTTNIRDHLRNNKNRSNSAVSDYDTAVVGAGNRKSPTSPLEAPPRPPFYPRPSSAGSAGSGASVTSPHGSPLRGMAGLQALQKNLDSHIESSSHNQAHSPNGNHIVTAPGPGLRPRGYVFASPWDGLCEFRTSSSGRGVKCVHSLGGCVGAADNGDGSPTSPHQPPATLVSELRFNLPSTDLFRDKGLEIHGKLDRLRLDAQRTLAAHGHHRGSRSLDHSPTAHDFPDPFETEMGLGRERAGGGNRGKRAKLGKLIIYEEGLKMLDLVVAANMGVWWGAWERSF</sequence>
<dbReference type="eggNOG" id="ENOG502SD1F">
    <property type="taxonomic scope" value="Eukaryota"/>
</dbReference>
<reference evidence="3" key="5">
    <citation type="submission" date="2018-04" db="UniProtKB">
        <authorList>
            <consortium name="EnsemblFungi"/>
        </authorList>
    </citation>
    <scope>IDENTIFICATION</scope>
    <source>
        <strain evidence="3">R3-111a-1</strain>
    </source>
</reference>
<evidence type="ECO:0008006" key="5">
    <source>
        <dbReference type="Google" id="ProtNLM"/>
    </source>
</evidence>
<evidence type="ECO:0000256" key="1">
    <source>
        <dbReference type="SAM" id="MobiDB-lite"/>
    </source>
</evidence>
<reference evidence="2" key="2">
    <citation type="submission" date="2010-07" db="EMBL/GenBank/DDBJ databases">
        <authorList>
            <consortium name="The Broad Institute Genome Sequencing Platform"/>
            <consortium name="Broad Institute Genome Sequencing Center for Infectious Disease"/>
            <person name="Ma L.-J."/>
            <person name="Dead R."/>
            <person name="Young S."/>
            <person name="Zeng Q."/>
            <person name="Koehrsen M."/>
            <person name="Alvarado L."/>
            <person name="Berlin A."/>
            <person name="Chapman S.B."/>
            <person name="Chen Z."/>
            <person name="Freedman E."/>
            <person name="Gellesch M."/>
            <person name="Goldberg J."/>
            <person name="Griggs A."/>
            <person name="Gujja S."/>
            <person name="Heilman E.R."/>
            <person name="Heiman D."/>
            <person name="Hepburn T."/>
            <person name="Howarth C."/>
            <person name="Jen D."/>
            <person name="Larson L."/>
            <person name="Mehta T."/>
            <person name="Neiman D."/>
            <person name="Pearson M."/>
            <person name="Roberts A."/>
            <person name="Saif S."/>
            <person name="Shea T."/>
            <person name="Shenoy N."/>
            <person name="Sisk P."/>
            <person name="Stolte C."/>
            <person name="Sykes S."/>
            <person name="Walk T."/>
            <person name="White J."/>
            <person name="Yandava C."/>
            <person name="Haas B."/>
            <person name="Nusbaum C."/>
            <person name="Birren B."/>
        </authorList>
    </citation>
    <scope>NUCLEOTIDE SEQUENCE</scope>
    <source>
        <strain evidence="2">R3-111a-1</strain>
    </source>
</reference>
<feature type="compositionally biased region" description="Pro residues" evidence="1">
    <location>
        <begin position="488"/>
        <end position="497"/>
    </location>
</feature>